<feature type="transmembrane region" description="Helical" evidence="1">
    <location>
        <begin position="34"/>
        <end position="53"/>
    </location>
</feature>
<evidence type="ECO:0000313" key="2">
    <source>
        <dbReference type="EMBL" id="KAH7110293.1"/>
    </source>
</evidence>
<reference evidence="2" key="1">
    <citation type="journal article" date="2021" name="Nat. Commun.">
        <title>Genetic determinants of endophytism in the Arabidopsis root mycobiome.</title>
        <authorList>
            <person name="Mesny F."/>
            <person name="Miyauchi S."/>
            <person name="Thiergart T."/>
            <person name="Pickel B."/>
            <person name="Atanasova L."/>
            <person name="Karlsson M."/>
            <person name="Huettel B."/>
            <person name="Barry K.W."/>
            <person name="Haridas S."/>
            <person name="Chen C."/>
            <person name="Bauer D."/>
            <person name="Andreopoulos W."/>
            <person name="Pangilinan J."/>
            <person name="LaButti K."/>
            <person name="Riley R."/>
            <person name="Lipzen A."/>
            <person name="Clum A."/>
            <person name="Drula E."/>
            <person name="Henrissat B."/>
            <person name="Kohler A."/>
            <person name="Grigoriev I.V."/>
            <person name="Martin F.M."/>
            <person name="Hacquard S."/>
        </authorList>
    </citation>
    <scope>NUCLEOTIDE SEQUENCE</scope>
    <source>
        <strain evidence="2">MPI-CAGE-CH-0243</strain>
    </source>
</reference>
<keyword evidence="1" id="KW-0472">Membrane</keyword>
<dbReference type="OrthoDB" id="444631at2759"/>
<name>A0A9P9D064_9PLEO</name>
<dbReference type="Proteomes" id="UP000700596">
    <property type="component" value="Unassembled WGS sequence"/>
</dbReference>
<dbReference type="EMBL" id="JAGMWT010000028">
    <property type="protein sequence ID" value="KAH7110293.1"/>
    <property type="molecule type" value="Genomic_DNA"/>
</dbReference>
<keyword evidence="1" id="KW-1133">Transmembrane helix</keyword>
<evidence type="ECO:0000256" key="1">
    <source>
        <dbReference type="SAM" id="Phobius"/>
    </source>
</evidence>
<protein>
    <submittedName>
        <fullName evidence="2">Uncharacterized protein</fullName>
    </submittedName>
</protein>
<organism evidence="2 3">
    <name type="scientific">Dendryphion nanum</name>
    <dbReference type="NCBI Taxonomy" id="256645"/>
    <lineage>
        <taxon>Eukaryota</taxon>
        <taxon>Fungi</taxon>
        <taxon>Dikarya</taxon>
        <taxon>Ascomycota</taxon>
        <taxon>Pezizomycotina</taxon>
        <taxon>Dothideomycetes</taxon>
        <taxon>Pleosporomycetidae</taxon>
        <taxon>Pleosporales</taxon>
        <taxon>Torulaceae</taxon>
        <taxon>Dendryphion</taxon>
    </lineage>
</organism>
<proteinExistence type="predicted"/>
<gene>
    <name evidence="2" type="ORF">B0J11DRAFT_512512</name>
</gene>
<sequence>MSSVTDLSHLPAYPAPAGLKTDFNSSNNHIVGSYVLHTIVLLFTTIAVAVRLYTRKMIKNFIGCDDLTSRADAIFASWVCIAPGTLIFATSMPTTSSANQNGYGHHIWNIRASQMYKIGQVCLFFPDLTSSADFVSRSNSPHK</sequence>
<keyword evidence="3" id="KW-1185">Reference proteome</keyword>
<keyword evidence="1" id="KW-0812">Transmembrane</keyword>
<dbReference type="AlphaFoldDB" id="A0A9P9D064"/>
<comment type="caution">
    <text evidence="2">The sequence shown here is derived from an EMBL/GenBank/DDBJ whole genome shotgun (WGS) entry which is preliminary data.</text>
</comment>
<evidence type="ECO:0000313" key="3">
    <source>
        <dbReference type="Proteomes" id="UP000700596"/>
    </source>
</evidence>
<accession>A0A9P9D064</accession>